<name>A0A8D2FJT2_THEGE</name>
<dbReference type="Proteomes" id="UP000694411">
    <property type="component" value="Chromosome 4"/>
</dbReference>
<dbReference type="InterPro" id="IPR011990">
    <property type="entry name" value="TPR-like_helical_dom_sf"/>
</dbReference>
<dbReference type="Ensembl" id="ENSTGET00000025891.1">
    <property type="protein sequence ID" value="ENSTGEP00000021703.1"/>
    <property type="gene ID" value="ENSTGEG00000017529.1"/>
</dbReference>
<protein>
    <submittedName>
        <fullName evidence="1">Uncharacterized protein</fullName>
    </submittedName>
</protein>
<reference evidence="1" key="3">
    <citation type="submission" date="2025-09" db="UniProtKB">
        <authorList>
            <consortium name="Ensembl"/>
        </authorList>
    </citation>
    <scope>IDENTIFICATION</scope>
</reference>
<keyword evidence="2" id="KW-1185">Reference proteome</keyword>
<dbReference type="Gene3D" id="1.25.40.10">
    <property type="entry name" value="Tetratricopeptide repeat domain"/>
    <property type="match status" value="1"/>
</dbReference>
<dbReference type="SUPFAM" id="SSF48452">
    <property type="entry name" value="TPR-like"/>
    <property type="match status" value="1"/>
</dbReference>
<evidence type="ECO:0000313" key="2">
    <source>
        <dbReference type="Proteomes" id="UP000694411"/>
    </source>
</evidence>
<reference evidence="1" key="2">
    <citation type="submission" date="2025-08" db="UniProtKB">
        <authorList>
            <consortium name="Ensembl"/>
        </authorList>
    </citation>
    <scope>IDENTIFICATION</scope>
</reference>
<dbReference type="AlphaFoldDB" id="A0A8D2FJT2"/>
<reference evidence="1" key="1">
    <citation type="submission" date="2018-05" db="EMBL/GenBank/DDBJ databases">
        <title>Whole genome of Theropithecus gelada.</title>
        <authorList>
            <person name="Chiou K.L."/>
            <person name="Snyder-Mackler N."/>
        </authorList>
    </citation>
    <scope>NUCLEOTIDE SEQUENCE [LARGE SCALE GENOMIC DNA]</scope>
</reference>
<proteinExistence type="predicted"/>
<accession>A0A8D2FJT2</accession>
<sequence>MSVAPLCNVVMAATKPGLLHEEEAKRACQDSDGEEQKGRIASIKGGQLCQFTKATDMCPKNASYYSNRAAILMMLGMKLADGFFRGHLREGKCHLSPGNAMAAHCSFQKALELDHNNAHSQQEFTNANAVVE</sequence>
<evidence type="ECO:0000313" key="1">
    <source>
        <dbReference type="Ensembl" id="ENSTGEP00000021703.1"/>
    </source>
</evidence>
<organism evidence="1 2">
    <name type="scientific">Theropithecus gelada</name>
    <name type="common">Gelada baboon</name>
    <dbReference type="NCBI Taxonomy" id="9565"/>
    <lineage>
        <taxon>Eukaryota</taxon>
        <taxon>Metazoa</taxon>
        <taxon>Chordata</taxon>
        <taxon>Craniata</taxon>
        <taxon>Vertebrata</taxon>
        <taxon>Euteleostomi</taxon>
        <taxon>Mammalia</taxon>
        <taxon>Eutheria</taxon>
        <taxon>Euarchontoglires</taxon>
        <taxon>Primates</taxon>
        <taxon>Haplorrhini</taxon>
        <taxon>Catarrhini</taxon>
        <taxon>Cercopithecidae</taxon>
        <taxon>Cercopithecinae</taxon>
        <taxon>Theropithecus</taxon>
    </lineage>
</organism>